<organism evidence="2">
    <name type="scientific">Florenciella parvula</name>
    <dbReference type="NCBI Taxonomy" id="236787"/>
    <lineage>
        <taxon>Eukaryota</taxon>
        <taxon>Sar</taxon>
        <taxon>Stramenopiles</taxon>
        <taxon>Ochrophyta</taxon>
        <taxon>Dictyochophyceae</taxon>
        <taxon>Florenciellales</taxon>
        <taxon>Florenciella</taxon>
    </lineage>
</organism>
<protein>
    <recommendedName>
        <fullName evidence="1">CFA20 domain-containing protein</fullName>
    </recommendedName>
</protein>
<evidence type="ECO:0000259" key="1">
    <source>
        <dbReference type="Pfam" id="PF05018"/>
    </source>
</evidence>
<dbReference type="EMBL" id="HBGT01000636">
    <property type="protein sequence ID" value="CAD9380334.1"/>
    <property type="molecule type" value="Transcribed_RNA"/>
</dbReference>
<dbReference type="InterPro" id="IPR007714">
    <property type="entry name" value="CFA20_dom"/>
</dbReference>
<feature type="domain" description="CFA20" evidence="1">
    <location>
        <begin position="84"/>
        <end position="198"/>
    </location>
</feature>
<accession>A0A7S2AXM2</accession>
<reference evidence="2" key="1">
    <citation type="submission" date="2021-01" db="EMBL/GenBank/DDBJ databases">
        <authorList>
            <person name="Corre E."/>
            <person name="Pelletier E."/>
            <person name="Niang G."/>
            <person name="Scheremetjew M."/>
            <person name="Finn R."/>
            <person name="Kale V."/>
            <person name="Holt S."/>
            <person name="Cochrane G."/>
            <person name="Meng A."/>
            <person name="Brown T."/>
            <person name="Cohen L."/>
        </authorList>
    </citation>
    <scope>NUCLEOTIDE SEQUENCE</scope>
    <source>
        <strain evidence="2">RCC1693</strain>
    </source>
</reference>
<dbReference type="InterPro" id="IPR040441">
    <property type="entry name" value="CFA20/CFAP20DC"/>
</dbReference>
<gene>
    <name evidence="2" type="ORF">FPAR1323_LOCUS358</name>
</gene>
<dbReference type="AlphaFoldDB" id="A0A7S2AXM2"/>
<evidence type="ECO:0000313" key="2">
    <source>
        <dbReference type="EMBL" id="CAD9380334.1"/>
    </source>
</evidence>
<name>A0A7S2AXM2_9STRA</name>
<sequence length="221" mass="24951">MSADPMMLQFTQAPPTMQSNEKVWGLLPENGEDEIEDMHFFLVAQQEAQVVNDGSEVQVLDDAQLNCPVVELLGPRGALTFACNVPHRYLGIHMRHLHKFLTIEVDVVDSSKKYRKFHLSTRRSIATVTDEVCEMPMMMQSDDWQLVMLDLQDMCARAYGTDYESMAQVKINATCRVAKVYMADALYSDAEMPAHLRAVKPEKIAGKMEYNLDGAVAGRIF</sequence>
<dbReference type="Pfam" id="PF05018">
    <property type="entry name" value="CFA20_dom"/>
    <property type="match status" value="1"/>
</dbReference>
<dbReference type="PANTHER" id="PTHR12458">
    <property type="entry name" value="ORF PROTEIN"/>
    <property type="match status" value="1"/>
</dbReference>
<proteinExistence type="predicted"/>